<evidence type="ECO:0000256" key="6">
    <source>
        <dbReference type="ARBA" id="ARBA00022692"/>
    </source>
</evidence>
<evidence type="ECO:0000256" key="7">
    <source>
        <dbReference type="ARBA" id="ARBA00022989"/>
    </source>
</evidence>
<evidence type="ECO:0000313" key="11">
    <source>
        <dbReference type="Proteomes" id="UP000462435"/>
    </source>
</evidence>
<dbReference type="AlphaFoldDB" id="A0A7V8FX25"/>
<feature type="transmembrane region" description="Helical" evidence="9">
    <location>
        <begin position="339"/>
        <end position="361"/>
    </location>
</feature>
<feature type="transmembrane region" description="Helical" evidence="9">
    <location>
        <begin position="373"/>
        <end position="393"/>
    </location>
</feature>
<feature type="transmembrane region" description="Helical" evidence="9">
    <location>
        <begin position="53"/>
        <end position="78"/>
    </location>
</feature>
<accession>A0A7V8FX25</accession>
<feature type="transmembrane region" description="Helical" evidence="9">
    <location>
        <begin position="309"/>
        <end position="332"/>
    </location>
</feature>
<evidence type="ECO:0000256" key="3">
    <source>
        <dbReference type="ARBA" id="ARBA00022448"/>
    </source>
</evidence>
<feature type="transmembrane region" description="Helical" evidence="9">
    <location>
        <begin position="98"/>
        <end position="119"/>
    </location>
</feature>
<dbReference type="InterPro" id="IPR005495">
    <property type="entry name" value="LptG/LptF_permease"/>
</dbReference>
<dbReference type="GO" id="GO:0055085">
    <property type="term" value="P:transmembrane transport"/>
    <property type="evidence" value="ECO:0007669"/>
    <property type="project" value="InterPro"/>
</dbReference>
<evidence type="ECO:0000256" key="2">
    <source>
        <dbReference type="ARBA" id="ARBA00014213"/>
    </source>
</evidence>
<evidence type="ECO:0000256" key="9">
    <source>
        <dbReference type="SAM" id="Phobius"/>
    </source>
</evidence>
<reference evidence="11" key="1">
    <citation type="journal article" date="2020" name="MBio">
        <title>Horizontal gene transfer to a defensive symbiont with a reduced genome amongst a multipartite beetle microbiome.</title>
        <authorList>
            <person name="Waterworth S.C."/>
            <person name="Florez L.V."/>
            <person name="Rees E.R."/>
            <person name="Hertweck C."/>
            <person name="Kaltenpoth M."/>
            <person name="Kwan J.C."/>
        </authorList>
    </citation>
    <scope>NUCLEOTIDE SEQUENCE [LARGE SCALE GENOMIC DNA]</scope>
</reference>
<keyword evidence="5" id="KW-0997">Cell inner membrane</keyword>
<dbReference type="NCBIfam" id="TIGR04407">
    <property type="entry name" value="LptF_YjgP"/>
    <property type="match status" value="1"/>
</dbReference>
<dbReference type="InterPro" id="IPR030922">
    <property type="entry name" value="LptF"/>
</dbReference>
<sequence length="418" mass="46306">MNYPAIIELISAPRAHEFRLAGQHRTGRSGPKPNDQTNSSFRMIFQRALRRELTSTAGAVFTTLFTITLTVMLIKILGQAAGGQVASQDVIALIGFQSLNYMPVILILTGFISVLLVMTRSYQDSEIVVWFASGLSLTRWIRPVLLFGWPIVVLVAALSFVVTPWANQQSAEYRERFEKREDIARVSPGKFQESASANRIFFVEGISGDASKVRNVFVSTINSDGKNSVVVAKEGETVVDPDGEKFVVMNKGRRYDGAPSLPDFQMVDFERYGLLIGSQSQSAAGDRSARALQMAELIAKNDGYARGELLWRIALPLMGLALMLLAIPLSFVNPRAGRSLGLLVALLLFVVYSNTVSVFQASVAQGRMTFLLAWWPVHLIVALLIVGMFALRLNINSRFHPSRLWACVRRAMTFKREA</sequence>
<evidence type="ECO:0000256" key="5">
    <source>
        <dbReference type="ARBA" id="ARBA00022519"/>
    </source>
</evidence>
<comment type="caution">
    <text evidence="10">The sequence shown here is derived from an EMBL/GenBank/DDBJ whole genome shotgun (WGS) entry which is preliminary data.</text>
</comment>
<protein>
    <recommendedName>
        <fullName evidence="2">Lipopolysaccharide export system permease protein LptF</fullName>
    </recommendedName>
</protein>
<keyword evidence="8 9" id="KW-0472">Membrane</keyword>
<proteinExistence type="predicted"/>
<dbReference type="GO" id="GO:0015920">
    <property type="term" value="P:lipopolysaccharide transport"/>
    <property type="evidence" value="ECO:0007669"/>
    <property type="project" value="TreeGrafter"/>
</dbReference>
<keyword evidence="3" id="KW-0813">Transport</keyword>
<name>A0A7V8FX25_9BURK</name>
<evidence type="ECO:0000256" key="4">
    <source>
        <dbReference type="ARBA" id="ARBA00022475"/>
    </source>
</evidence>
<keyword evidence="4" id="KW-1003">Cell membrane</keyword>
<feature type="transmembrane region" description="Helical" evidence="9">
    <location>
        <begin position="140"/>
        <end position="162"/>
    </location>
</feature>
<gene>
    <name evidence="10" type="primary">lptF</name>
    <name evidence="10" type="ORF">GAK35_02048</name>
</gene>
<keyword evidence="6 9" id="KW-0812">Transmembrane</keyword>
<dbReference type="Proteomes" id="UP000462435">
    <property type="component" value="Unassembled WGS sequence"/>
</dbReference>
<evidence type="ECO:0000256" key="1">
    <source>
        <dbReference type="ARBA" id="ARBA00004429"/>
    </source>
</evidence>
<evidence type="ECO:0000256" key="8">
    <source>
        <dbReference type="ARBA" id="ARBA00023136"/>
    </source>
</evidence>
<evidence type="ECO:0000313" key="10">
    <source>
        <dbReference type="EMBL" id="KAF1043747.1"/>
    </source>
</evidence>
<dbReference type="PANTHER" id="PTHR33529">
    <property type="entry name" value="SLR0882 PROTEIN-RELATED"/>
    <property type="match status" value="1"/>
</dbReference>
<dbReference type="Pfam" id="PF03739">
    <property type="entry name" value="LptF_LptG"/>
    <property type="match status" value="1"/>
</dbReference>
<keyword evidence="7 9" id="KW-1133">Transmembrane helix</keyword>
<dbReference type="EMBL" id="WNDX01000054">
    <property type="protein sequence ID" value="KAF1043747.1"/>
    <property type="molecule type" value="Genomic_DNA"/>
</dbReference>
<dbReference type="GO" id="GO:0043190">
    <property type="term" value="C:ATP-binding cassette (ABC) transporter complex"/>
    <property type="evidence" value="ECO:0007669"/>
    <property type="project" value="InterPro"/>
</dbReference>
<comment type="subcellular location">
    <subcellularLocation>
        <location evidence="1">Cell inner membrane</location>
        <topology evidence="1">Multi-pass membrane protein</topology>
    </subcellularLocation>
</comment>
<dbReference type="PANTHER" id="PTHR33529:SF7">
    <property type="entry name" value="LIPOPOLYSACCHARIDE EXPORT SYSTEM PERMEASE PROTEIN LPTF"/>
    <property type="match status" value="1"/>
</dbReference>
<organism evidence="10 11">
    <name type="scientific">Herbaspirillum frisingense</name>
    <dbReference type="NCBI Taxonomy" id="92645"/>
    <lineage>
        <taxon>Bacteria</taxon>
        <taxon>Pseudomonadati</taxon>
        <taxon>Pseudomonadota</taxon>
        <taxon>Betaproteobacteria</taxon>
        <taxon>Burkholderiales</taxon>
        <taxon>Oxalobacteraceae</taxon>
        <taxon>Herbaspirillum</taxon>
    </lineage>
</organism>